<protein>
    <submittedName>
        <fullName evidence="5">Kinesin-related protein 3</fullName>
    </submittedName>
</protein>
<accession>W9QJ34</accession>
<dbReference type="InterPro" id="IPR027640">
    <property type="entry name" value="Kinesin-like_fam"/>
</dbReference>
<comment type="similarity">
    <text evidence="2">Belongs to the TRAFAC class myosin-kinesin ATPase superfamily. Kinesin family.</text>
</comment>
<name>W9QJ34_9ROSA</name>
<feature type="domain" description="Kinesin motor" evidence="4">
    <location>
        <begin position="28"/>
        <end position="282"/>
    </location>
</feature>
<reference evidence="6" key="1">
    <citation type="submission" date="2013-01" db="EMBL/GenBank/DDBJ databases">
        <title>Draft Genome Sequence of a Mulberry Tree, Morus notabilis C.K. Schneid.</title>
        <authorList>
            <person name="He N."/>
            <person name="Zhao S."/>
        </authorList>
    </citation>
    <scope>NUCLEOTIDE SEQUENCE</scope>
</reference>
<dbReference type="eggNOG" id="KOG0240">
    <property type="taxonomic scope" value="Eukaryota"/>
</dbReference>
<organism evidence="5 6">
    <name type="scientific">Morus notabilis</name>
    <dbReference type="NCBI Taxonomy" id="981085"/>
    <lineage>
        <taxon>Eukaryota</taxon>
        <taxon>Viridiplantae</taxon>
        <taxon>Streptophyta</taxon>
        <taxon>Embryophyta</taxon>
        <taxon>Tracheophyta</taxon>
        <taxon>Spermatophyta</taxon>
        <taxon>Magnoliopsida</taxon>
        <taxon>eudicotyledons</taxon>
        <taxon>Gunneridae</taxon>
        <taxon>Pentapetalae</taxon>
        <taxon>rosids</taxon>
        <taxon>fabids</taxon>
        <taxon>Rosales</taxon>
        <taxon>Moraceae</taxon>
        <taxon>Moreae</taxon>
        <taxon>Morus</taxon>
    </lineage>
</organism>
<dbReference type="Gene3D" id="1.20.58.1980">
    <property type="match status" value="1"/>
</dbReference>
<dbReference type="InterPro" id="IPR036961">
    <property type="entry name" value="Kinesin_motor_dom_sf"/>
</dbReference>
<keyword evidence="2" id="KW-0067">ATP-binding</keyword>
<dbReference type="STRING" id="981085.W9QJ34"/>
<dbReference type="GO" id="GO:0005524">
    <property type="term" value="F:ATP binding"/>
    <property type="evidence" value="ECO:0007669"/>
    <property type="project" value="UniProtKB-UniRule"/>
</dbReference>
<keyword evidence="1 2" id="KW-0505">Motor protein</keyword>
<evidence type="ECO:0000256" key="1">
    <source>
        <dbReference type="ARBA" id="ARBA00023175"/>
    </source>
</evidence>
<dbReference type="GO" id="GO:0003777">
    <property type="term" value="F:microtubule motor activity"/>
    <property type="evidence" value="ECO:0007669"/>
    <property type="project" value="InterPro"/>
</dbReference>
<keyword evidence="3" id="KW-0175">Coiled coil</keyword>
<feature type="domain" description="Kinesin motor" evidence="4">
    <location>
        <begin position="283"/>
        <end position="317"/>
    </location>
</feature>
<feature type="binding site" evidence="2">
    <location>
        <begin position="111"/>
        <end position="118"/>
    </location>
    <ligand>
        <name>ATP</name>
        <dbReference type="ChEBI" id="CHEBI:30616"/>
    </ligand>
</feature>
<evidence type="ECO:0000259" key="4">
    <source>
        <dbReference type="PROSITE" id="PS50067"/>
    </source>
</evidence>
<keyword evidence="2" id="KW-0547">Nucleotide-binding</keyword>
<dbReference type="Gene3D" id="3.40.850.10">
    <property type="entry name" value="Kinesin motor domain"/>
    <property type="match status" value="1"/>
</dbReference>
<evidence type="ECO:0000256" key="2">
    <source>
        <dbReference type="PROSITE-ProRule" id="PRU00283"/>
    </source>
</evidence>
<evidence type="ECO:0000256" key="3">
    <source>
        <dbReference type="SAM" id="Coils"/>
    </source>
</evidence>
<evidence type="ECO:0000313" key="6">
    <source>
        <dbReference type="Proteomes" id="UP000030645"/>
    </source>
</evidence>
<dbReference type="InterPro" id="IPR001752">
    <property type="entry name" value="Kinesin_motor_dom"/>
</dbReference>
<gene>
    <name evidence="5" type="ORF">L484_008036</name>
</gene>
<dbReference type="Proteomes" id="UP000030645">
    <property type="component" value="Unassembled WGS sequence"/>
</dbReference>
<dbReference type="Pfam" id="PF00225">
    <property type="entry name" value="Kinesin"/>
    <property type="match status" value="1"/>
</dbReference>
<dbReference type="AlphaFoldDB" id="W9QJ34"/>
<keyword evidence="6" id="KW-1185">Reference proteome</keyword>
<dbReference type="PANTHER" id="PTHR47968:SF17">
    <property type="entry name" value="KINESIN-LIKE PROTEIN"/>
    <property type="match status" value="1"/>
</dbReference>
<dbReference type="InterPro" id="IPR027417">
    <property type="entry name" value="P-loop_NTPase"/>
</dbReference>
<dbReference type="PANTHER" id="PTHR47968">
    <property type="entry name" value="CENTROMERE PROTEIN E"/>
    <property type="match status" value="1"/>
</dbReference>
<dbReference type="GO" id="GO:0007018">
    <property type="term" value="P:microtubule-based movement"/>
    <property type="evidence" value="ECO:0007669"/>
    <property type="project" value="InterPro"/>
</dbReference>
<dbReference type="PROSITE" id="PS50067">
    <property type="entry name" value="KINESIN_MOTOR_2"/>
    <property type="match status" value="2"/>
</dbReference>
<proteinExistence type="inferred from homology"/>
<dbReference type="SUPFAM" id="SSF52540">
    <property type="entry name" value="P-loop containing nucleoside triphosphate hydrolases"/>
    <property type="match status" value="1"/>
</dbReference>
<dbReference type="PRINTS" id="PR00380">
    <property type="entry name" value="KINESINHEAVY"/>
</dbReference>
<comment type="caution">
    <text evidence="2">Lacks conserved residue(s) required for the propagation of feature annotation.</text>
</comment>
<dbReference type="SMART" id="SM00129">
    <property type="entry name" value="KISc"/>
    <property type="match status" value="1"/>
</dbReference>
<dbReference type="GO" id="GO:0008017">
    <property type="term" value="F:microtubule binding"/>
    <property type="evidence" value="ECO:0007669"/>
    <property type="project" value="InterPro"/>
</dbReference>
<evidence type="ECO:0000313" key="5">
    <source>
        <dbReference type="EMBL" id="EXB38378.1"/>
    </source>
</evidence>
<dbReference type="EMBL" id="KE343691">
    <property type="protein sequence ID" value="EXB38378.1"/>
    <property type="molecule type" value="Genomic_DNA"/>
</dbReference>
<feature type="coiled-coil region" evidence="3">
    <location>
        <begin position="396"/>
        <end position="430"/>
    </location>
</feature>
<sequence>MVRAPTRMAYFSSGCLKKVGIRLLKMSHMKVCVRFRPLSTKERSDGGDSVCVHPVDAETFNFKDEKDEIFTFSFDKAFYDNSEQAQVYEFLALPIVRDAVSGINGTIITYGQTGAGKTYSMEGPGILECDEQNKGLLPRVVDGIFECIHSSEEAIEYSVKLSMVEIYMERIRDLLDLAKDNIQIKENKAQGIILQGVTEISIADPAEALQTLAHSKPKIEQQSGIANRAVGETPFETLDRAKPGKLLLVDMAGSEKVEKTGAEGRVLDEAKTINKSLSALGNGGNSQTALLCCCSPSPSNAAETLSTLRFSARASHVKVSMLVKCNQDEAAKKGKGVPSPTKDESMERILNKLRETIDVESVDLLEELFIVEKVFFDLNSEEEVKAAYEDCVTKKITSLQQAEEELVLEVQELKMENKALKDRIAALNRSRALFNKAGGTSAHLKALLLVKCNEESKSTKRHGGVPTLARDESRDKLLNRLMERLDVEDVKFLEELFVQEGILLDPNSKEYMSASLEIMSAYGNDATLKTISLMQQAVEELQLEAEKLWMENKALGDSIVATEISNTVEDISPSGRGLPRTSVEVRIGISGVFIATLTESNFVKRSSPHRAVSLGRAKRAGPRPITINPGLVWL</sequence>